<accession>A0A1B7LJN2</accession>
<evidence type="ECO:0000313" key="1">
    <source>
        <dbReference type="EMBL" id="OAT86779.1"/>
    </source>
</evidence>
<proteinExistence type="predicted"/>
<evidence type="ECO:0000313" key="2">
    <source>
        <dbReference type="Proteomes" id="UP000078532"/>
    </source>
</evidence>
<organism evidence="1 2">
    <name type="scientific">Desulfotomaculum copahuensis</name>
    <dbReference type="NCBI Taxonomy" id="1838280"/>
    <lineage>
        <taxon>Bacteria</taxon>
        <taxon>Bacillati</taxon>
        <taxon>Bacillota</taxon>
        <taxon>Clostridia</taxon>
        <taxon>Eubacteriales</taxon>
        <taxon>Desulfotomaculaceae</taxon>
        <taxon>Desulfotomaculum</taxon>
    </lineage>
</organism>
<dbReference type="STRING" id="1838280.A6M21_02775"/>
<dbReference type="NCBIfam" id="TIGR03984">
    <property type="entry name" value="CRISPR-associated protein Csx19"/>
    <property type="match status" value="1"/>
</dbReference>
<dbReference type="InterPro" id="IPR023815">
    <property type="entry name" value="CRISPR-assoc_Csx19"/>
</dbReference>
<gene>
    <name evidence="1" type="ORF">A6M21_02775</name>
</gene>
<dbReference type="EMBL" id="LYVF01000009">
    <property type="protein sequence ID" value="OAT86779.1"/>
    <property type="molecule type" value="Genomic_DNA"/>
</dbReference>
<keyword evidence="2" id="KW-1185">Reference proteome</keyword>
<dbReference type="AlphaFoldDB" id="A0A1B7LJN2"/>
<dbReference type="Proteomes" id="UP000078532">
    <property type="component" value="Unassembled WGS sequence"/>
</dbReference>
<reference evidence="1 2" key="1">
    <citation type="submission" date="2016-04" db="EMBL/GenBank/DDBJ databases">
        <authorList>
            <person name="Evans L.H."/>
            <person name="Alamgir A."/>
            <person name="Owens N."/>
            <person name="Weber N.D."/>
            <person name="Virtaneva K."/>
            <person name="Barbian K."/>
            <person name="Babar A."/>
            <person name="Rosenke K."/>
        </authorList>
    </citation>
    <scope>NUCLEOTIDE SEQUENCE [LARGE SCALE GENOMIC DNA]</scope>
    <source>
        <strain evidence="1 2">LMa1</strain>
    </source>
</reference>
<protein>
    <submittedName>
        <fullName evidence="1">CRISPR-associated protein</fullName>
    </submittedName>
</protein>
<comment type="caution">
    <text evidence="1">The sequence shown here is derived from an EMBL/GenBank/DDBJ whole genome shotgun (WGS) entry which is preliminary data.</text>
</comment>
<name>A0A1B7LJN2_9FIRM</name>
<sequence length="182" mass="20582">MTAGLVKIDCLPVPAGLENDIKDWFCRQSRLYGLRWFLAHADDGVIWGESREAGLALSGDSFPEVSPPLRAVTLQQARLFGKEGELFLWQDGGDRRARLIRDGVGEEKEYYDEDQLLWGNKLECWKDGFALLRQGSEGLLHAPPLPEGAELPVRLKVRHYIDYDSDDGQAFIAFSRLVSLKY</sequence>